<dbReference type="InterPro" id="IPR008037">
    <property type="entry name" value="Pacifastin_dom"/>
</dbReference>
<keyword evidence="7" id="KW-0732">Signal</keyword>
<evidence type="ECO:0000256" key="6">
    <source>
        <dbReference type="ARBA" id="ARBA00029459"/>
    </source>
</evidence>
<feature type="domain" description="Pacifastin" evidence="9">
    <location>
        <begin position="19"/>
        <end position="56"/>
    </location>
</feature>
<dbReference type="PIRSF" id="PIRSF001625">
    <property type="entry name" value="Prot_inhib_pacifastin"/>
    <property type="match status" value="1"/>
</dbReference>
<reference evidence="10" key="1">
    <citation type="journal article" date="2018" name="PLoS Negl. Trop. Dis.">
        <title>An insight into the salivary gland and fat body transcriptome of Panstrongylus lignarius (Hemiptera: Heteroptera), the main vector of Chagas disease in Peru.</title>
        <authorList>
            <person name="Nevoa J.C."/>
            <person name="Mendes M.T."/>
            <person name="da Silva M.V."/>
            <person name="Soares S.C."/>
            <person name="Oliveira C.J.F."/>
            <person name="Ribeiro J.M.C."/>
        </authorList>
    </citation>
    <scope>NUCLEOTIDE SEQUENCE</scope>
</reference>
<dbReference type="InterPro" id="IPR036201">
    <property type="entry name" value="Pacifastin_dom_sf"/>
</dbReference>
<keyword evidence="3 7" id="KW-0646">Protease inhibitor</keyword>
<keyword evidence="5" id="KW-1015">Disulfide bond</keyword>
<accession>A0A224XQ98</accession>
<keyword evidence="4 7" id="KW-0722">Serine protease inhibitor</keyword>
<dbReference type="SUPFAM" id="SSF57283">
    <property type="entry name" value="PMP inhibitors"/>
    <property type="match status" value="2"/>
</dbReference>
<evidence type="ECO:0000256" key="2">
    <source>
        <dbReference type="ARBA" id="ARBA00022525"/>
    </source>
</evidence>
<evidence type="ECO:0000256" key="8">
    <source>
        <dbReference type="PROSITE-ProRule" id="PRU00776"/>
    </source>
</evidence>
<protein>
    <recommendedName>
        <fullName evidence="7">Protease inhibitor</fullName>
    </recommendedName>
</protein>
<dbReference type="InterPro" id="IPR016307">
    <property type="entry name" value="Prtase-inh_pacifastin"/>
</dbReference>
<evidence type="ECO:0000259" key="9">
    <source>
        <dbReference type="PROSITE" id="PS51446"/>
    </source>
</evidence>
<feature type="signal peptide" evidence="7">
    <location>
        <begin position="1"/>
        <end position="18"/>
    </location>
</feature>
<comment type="subcellular location">
    <subcellularLocation>
        <location evidence="1 7">Secreted</location>
    </subcellularLocation>
</comment>
<evidence type="ECO:0000256" key="3">
    <source>
        <dbReference type="ARBA" id="ARBA00022690"/>
    </source>
</evidence>
<dbReference type="PROSITE" id="PS51446">
    <property type="entry name" value="PACIFASTIN"/>
    <property type="match status" value="1"/>
</dbReference>
<evidence type="ECO:0000256" key="4">
    <source>
        <dbReference type="ARBA" id="ARBA00022900"/>
    </source>
</evidence>
<dbReference type="GO" id="GO:0004867">
    <property type="term" value="F:serine-type endopeptidase inhibitor activity"/>
    <property type="evidence" value="ECO:0007669"/>
    <property type="project" value="UniProtKB-UniRule"/>
</dbReference>
<evidence type="ECO:0000256" key="1">
    <source>
        <dbReference type="ARBA" id="ARBA00004613"/>
    </source>
</evidence>
<evidence type="ECO:0000256" key="7">
    <source>
        <dbReference type="PIRNR" id="PIRNR001625"/>
    </source>
</evidence>
<name>A0A224XQ98_9HEMI</name>
<sequence>MFRNLIPLVLFTVHVAVAAQKCQPGSRVPANDGCNYCLCTDEGITGQCTTNDCEAKRSALLKKLFAVKRCAPGTWVAAGDGCNKCNCTDQGILGPCTILACPGIVKNK</sequence>
<dbReference type="AlphaFoldDB" id="A0A224XQ98"/>
<evidence type="ECO:0000256" key="5">
    <source>
        <dbReference type="ARBA" id="ARBA00023157"/>
    </source>
</evidence>
<proteinExistence type="inferred from homology"/>
<comment type="caution">
    <text evidence="8">Lacks conserved residue(s) required for the propagation of feature annotation.</text>
</comment>
<dbReference type="GO" id="GO:0005576">
    <property type="term" value="C:extracellular region"/>
    <property type="evidence" value="ECO:0007669"/>
    <property type="project" value="UniProtKB-SubCell"/>
</dbReference>
<evidence type="ECO:0000313" key="10">
    <source>
        <dbReference type="EMBL" id="JAW14677.1"/>
    </source>
</evidence>
<comment type="similarity">
    <text evidence="6 7 8">Belongs to the protease inhibitor I19 family.</text>
</comment>
<organism evidence="10">
    <name type="scientific">Panstrongylus lignarius</name>
    <dbReference type="NCBI Taxonomy" id="156445"/>
    <lineage>
        <taxon>Eukaryota</taxon>
        <taxon>Metazoa</taxon>
        <taxon>Ecdysozoa</taxon>
        <taxon>Arthropoda</taxon>
        <taxon>Hexapoda</taxon>
        <taxon>Insecta</taxon>
        <taxon>Pterygota</taxon>
        <taxon>Neoptera</taxon>
        <taxon>Paraneoptera</taxon>
        <taxon>Hemiptera</taxon>
        <taxon>Heteroptera</taxon>
        <taxon>Panheteroptera</taxon>
        <taxon>Cimicomorpha</taxon>
        <taxon>Reduviidae</taxon>
        <taxon>Triatominae</taxon>
        <taxon>Panstrongylus</taxon>
    </lineage>
</organism>
<dbReference type="EMBL" id="GFTR01001749">
    <property type="protein sequence ID" value="JAW14677.1"/>
    <property type="molecule type" value="Transcribed_RNA"/>
</dbReference>
<feature type="chain" id="PRO_5019883582" description="Protease inhibitor" evidence="7">
    <location>
        <begin position="19"/>
        <end position="108"/>
    </location>
</feature>
<keyword evidence="2 7" id="KW-0964">Secreted</keyword>